<accession>G9MMU3</accession>
<organism evidence="2 3">
    <name type="scientific">Hypocrea virens (strain Gv29-8 / FGSC 10586)</name>
    <name type="common">Gliocladium virens</name>
    <name type="synonym">Trichoderma virens</name>
    <dbReference type="NCBI Taxonomy" id="413071"/>
    <lineage>
        <taxon>Eukaryota</taxon>
        <taxon>Fungi</taxon>
        <taxon>Dikarya</taxon>
        <taxon>Ascomycota</taxon>
        <taxon>Pezizomycotina</taxon>
        <taxon>Sordariomycetes</taxon>
        <taxon>Hypocreomycetidae</taxon>
        <taxon>Hypocreales</taxon>
        <taxon>Hypocreaceae</taxon>
        <taxon>Trichoderma</taxon>
    </lineage>
</organism>
<reference evidence="2 3" key="1">
    <citation type="journal article" date="2011" name="Genome Biol.">
        <title>Comparative genome sequence analysis underscores mycoparasitism as the ancestral life style of Trichoderma.</title>
        <authorList>
            <person name="Kubicek C.P."/>
            <person name="Herrera-Estrella A."/>
            <person name="Seidl-Seiboth V."/>
            <person name="Martinez D.A."/>
            <person name="Druzhinina I.S."/>
            <person name="Thon M."/>
            <person name="Zeilinger S."/>
            <person name="Casas-Flores S."/>
            <person name="Horwitz B.A."/>
            <person name="Mukherjee P.K."/>
            <person name="Mukherjee M."/>
            <person name="Kredics L."/>
            <person name="Alcaraz L.D."/>
            <person name="Aerts A."/>
            <person name="Antal Z."/>
            <person name="Atanasova L."/>
            <person name="Cervantes-Badillo M.G."/>
            <person name="Challacombe J."/>
            <person name="Chertkov O."/>
            <person name="McCluskey K."/>
            <person name="Coulpier F."/>
            <person name="Deshpande N."/>
            <person name="von Doehren H."/>
            <person name="Ebbole D.J."/>
            <person name="Esquivel-Naranjo E.U."/>
            <person name="Fekete E."/>
            <person name="Flipphi M."/>
            <person name="Glaser F."/>
            <person name="Gomez-Rodriguez E.Y."/>
            <person name="Gruber S."/>
            <person name="Han C."/>
            <person name="Henrissat B."/>
            <person name="Hermosa R."/>
            <person name="Hernandez-Onate M."/>
            <person name="Karaffa L."/>
            <person name="Kosti I."/>
            <person name="Le Crom S."/>
            <person name="Lindquist E."/>
            <person name="Lucas S."/>
            <person name="Luebeck M."/>
            <person name="Luebeck P.S."/>
            <person name="Margeot A."/>
            <person name="Metz B."/>
            <person name="Misra M."/>
            <person name="Nevalainen H."/>
            <person name="Omann M."/>
            <person name="Packer N."/>
            <person name="Perrone G."/>
            <person name="Uresti-Rivera E.E."/>
            <person name="Salamov A."/>
            <person name="Schmoll M."/>
            <person name="Seiboth B."/>
            <person name="Shapiro H."/>
            <person name="Sukno S."/>
            <person name="Tamayo-Ramos J.A."/>
            <person name="Tisch D."/>
            <person name="Wiest A."/>
            <person name="Wilkinson H.H."/>
            <person name="Zhang M."/>
            <person name="Coutinho P.M."/>
            <person name="Kenerley C.M."/>
            <person name="Monte E."/>
            <person name="Baker S.E."/>
            <person name="Grigoriev I.V."/>
        </authorList>
    </citation>
    <scope>NUCLEOTIDE SEQUENCE [LARGE SCALE GENOMIC DNA]</scope>
    <source>
        <strain evidence="3">Gv29-8 / FGSC 10586</strain>
    </source>
</reference>
<gene>
    <name evidence="2" type="ORF">TRIVIDRAFT_212288</name>
</gene>
<dbReference type="EMBL" id="ABDF02000004">
    <property type="protein sequence ID" value="EHK24661.1"/>
    <property type="molecule type" value="Genomic_DNA"/>
</dbReference>
<comment type="caution">
    <text evidence="2">The sequence shown here is derived from an EMBL/GenBank/DDBJ whole genome shotgun (WGS) entry which is preliminary data.</text>
</comment>
<feature type="chain" id="PRO_5003523497" description="Secreted protein" evidence="1">
    <location>
        <begin position="24"/>
        <end position="82"/>
    </location>
</feature>
<dbReference type="GeneID" id="25790657"/>
<evidence type="ECO:0000313" key="3">
    <source>
        <dbReference type="Proteomes" id="UP000007115"/>
    </source>
</evidence>
<proteinExistence type="predicted"/>
<feature type="signal peptide" evidence="1">
    <location>
        <begin position="1"/>
        <end position="23"/>
    </location>
</feature>
<dbReference type="HOGENOM" id="CLU_2558587_0_0_1"/>
<sequence>MVSFFISQTILILAMTMARGTLGYDTAASALLLEVCTSPSSSPPSISRIFVLSHPSSPSSQLISSSGRNTTCPLFVLSSEHQ</sequence>
<keyword evidence="3" id="KW-1185">Reference proteome</keyword>
<keyword evidence="1" id="KW-0732">Signal</keyword>
<dbReference type="Proteomes" id="UP000007115">
    <property type="component" value="Unassembled WGS sequence"/>
</dbReference>
<dbReference type="VEuPathDB" id="FungiDB:TRIVIDRAFT_212288"/>
<protein>
    <recommendedName>
        <fullName evidence="4">Secreted protein</fullName>
    </recommendedName>
</protein>
<name>G9MMU3_HYPVG</name>
<dbReference type="RefSeq" id="XP_013958865.1">
    <property type="nucleotide sequence ID" value="XM_014103390.1"/>
</dbReference>
<evidence type="ECO:0000256" key="1">
    <source>
        <dbReference type="SAM" id="SignalP"/>
    </source>
</evidence>
<dbReference type="InParanoid" id="G9MMU3"/>
<evidence type="ECO:0008006" key="4">
    <source>
        <dbReference type="Google" id="ProtNLM"/>
    </source>
</evidence>
<dbReference type="AlphaFoldDB" id="G9MMU3"/>
<evidence type="ECO:0000313" key="2">
    <source>
        <dbReference type="EMBL" id="EHK24661.1"/>
    </source>
</evidence>